<evidence type="ECO:0000256" key="10">
    <source>
        <dbReference type="SAM" id="MobiDB-lite"/>
    </source>
</evidence>
<reference evidence="11 12" key="1">
    <citation type="submission" date="2019-08" db="EMBL/GenBank/DDBJ databases">
        <title>Complete genome sequence of Kushneria sp. YCWA18, a halophilic phosphate-solubilizing bacterium isolated from Daqiao saltern in China.</title>
        <authorList>
            <person name="Du G.-X."/>
            <person name="Qu L.-Y."/>
        </authorList>
    </citation>
    <scope>NUCLEOTIDE SEQUENCE [LARGE SCALE GENOMIC DNA]</scope>
    <source>
        <strain evidence="11 12">YCWA18</strain>
    </source>
</reference>
<dbReference type="GO" id="GO:0006355">
    <property type="term" value="P:regulation of DNA-templated transcription"/>
    <property type="evidence" value="ECO:0007669"/>
    <property type="project" value="InterPro"/>
</dbReference>
<keyword evidence="5 9" id="KW-0238">DNA-binding</keyword>
<evidence type="ECO:0000256" key="9">
    <source>
        <dbReference type="RuleBase" id="RU003941"/>
    </source>
</evidence>
<dbReference type="STRING" id="657387.BH688_05995"/>
<dbReference type="FunFam" id="4.10.520.10:FF:000003">
    <property type="entry name" value="Integration host factor subunit beta"/>
    <property type="match status" value="1"/>
</dbReference>
<dbReference type="GO" id="GO:0006417">
    <property type="term" value="P:regulation of translation"/>
    <property type="evidence" value="ECO:0007669"/>
    <property type="project" value="UniProtKB-KW"/>
</dbReference>
<accession>A0A1S1NSH0</accession>
<dbReference type="PANTHER" id="PTHR33175">
    <property type="entry name" value="DNA-BINDING PROTEIN HU"/>
    <property type="match status" value="1"/>
</dbReference>
<organism evidence="11 12">
    <name type="scientific">Kushneria phosphatilytica</name>
    <dbReference type="NCBI Taxonomy" id="657387"/>
    <lineage>
        <taxon>Bacteria</taxon>
        <taxon>Pseudomonadati</taxon>
        <taxon>Pseudomonadota</taxon>
        <taxon>Gammaproteobacteria</taxon>
        <taxon>Oceanospirillales</taxon>
        <taxon>Halomonadaceae</taxon>
        <taxon>Kushneria</taxon>
    </lineage>
</organism>
<dbReference type="Gene3D" id="4.10.520.10">
    <property type="entry name" value="IHF-like DNA-binding proteins"/>
    <property type="match status" value="1"/>
</dbReference>
<evidence type="ECO:0000256" key="8">
    <source>
        <dbReference type="RuleBase" id="RU003939"/>
    </source>
</evidence>
<dbReference type="AlphaFoldDB" id="A0A1S1NSH0"/>
<dbReference type="PRINTS" id="PR01727">
    <property type="entry name" value="DNABINDINGHU"/>
</dbReference>
<dbReference type="PROSITE" id="PS00045">
    <property type="entry name" value="HISTONE_LIKE"/>
    <property type="match status" value="1"/>
</dbReference>
<comment type="similarity">
    <text evidence="1 8">Belongs to the bacterial histone-like protein family.</text>
</comment>
<evidence type="ECO:0000256" key="1">
    <source>
        <dbReference type="ARBA" id="ARBA00010529"/>
    </source>
</evidence>
<dbReference type="NCBIfam" id="NF001222">
    <property type="entry name" value="PRK00199.1"/>
    <property type="match status" value="1"/>
</dbReference>
<evidence type="ECO:0000313" key="11">
    <source>
        <dbReference type="EMBL" id="QEL11391.1"/>
    </source>
</evidence>
<dbReference type="InterPro" id="IPR000119">
    <property type="entry name" value="Hist_DNA-bd"/>
</dbReference>
<dbReference type="GO" id="GO:0003677">
    <property type="term" value="F:DNA binding"/>
    <property type="evidence" value="ECO:0007669"/>
    <property type="project" value="UniProtKB-KW"/>
</dbReference>
<dbReference type="RefSeq" id="WP_070977736.1">
    <property type="nucleotide sequence ID" value="NZ_CP043420.1"/>
</dbReference>
<dbReference type="GO" id="GO:0005694">
    <property type="term" value="C:chromosome"/>
    <property type="evidence" value="ECO:0007669"/>
    <property type="project" value="InterPro"/>
</dbReference>
<comment type="function">
    <text evidence="9">This protein is one of the two subunits of integration host factor, a specific DNA-binding protein that functions in genetic recombination as well as in transcriptional and translational control.</text>
</comment>
<evidence type="ECO:0000256" key="7">
    <source>
        <dbReference type="ARBA" id="ARBA00023172"/>
    </source>
</evidence>
<dbReference type="SMART" id="SM00411">
    <property type="entry name" value="BHL"/>
    <property type="match status" value="1"/>
</dbReference>
<dbReference type="OrthoDB" id="9804203at2"/>
<proteinExistence type="inferred from homology"/>
<evidence type="ECO:0000256" key="5">
    <source>
        <dbReference type="ARBA" id="ARBA00023125"/>
    </source>
</evidence>
<name>A0A1S1NSH0_9GAMM</name>
<dbReference type="InterPro" id="IPR005685">
    <property type="entry name" value="IHF_beta"/>
</dbReference>
<dbReference type="Pfam" id="PF00216">
    <property type="entry name" value="Bac_DNA_binding"/>
    <property type="match status" value="1"/>
</dbReference>
<evidence type="ECO:0000256" key="3">
    <source>
        <dbReference type="ARBA" id="ARBA00022845"/>
    </source>
</evidence>
<dbReference type="GO" id="GO:0005829">
    <property type="term" value="C:cytosol"/>
    <property type="evidence" value="ECO:0007669"/>
    <property type="project" value="TreeGrafter"/>
</dbReference>
<dbReference type="PANTHER" id="PTHR33175:SF5">
    <property type="entry name" value="INTEGRATION HOST FACTOR SUBUNIT BETA"/>
    <property type="match status" value="1"/>
</dbReference>
<dbReference type="SUPFAM" id="SSF47729">
    <property type="entry name" value="IHF-like DNA-binding proteins"/>
    <property type="match status" value="1"/>
</dbReference>
<dbReference type="EMBL" id="CP043420">
    <property type="protein sequence ID" value="QEL11391.1"/>
    <property type="molecule type" value="Genomic_DNA"/>
</dbReference>
<comment type="subunit">
    <text evidence="9">Heterodimer of an alpha and a beta chain.</text>
</comment>
<sequence>MTKSELIEQITMSQSSHSLKEVEAAVKLILDDITDALASGGRVEIRGFGSFSLHYRAPRVGRNPKTGDPVTLDGKHVPHFKPGKELREQVNASRALGY</sequence>
<keyword evidence="12" id="KW-1185">Reference proteome</keyword>
<keyword evidence="3 9" id="KW-0810">Translation regulation</keyword>
<keyword evidence="6 9" id="KW-0804">Transcription</keyword>
<evidence type="ECO:0000256" key="4">
    <source>
        <dbReference type="ARBA" id="ARBA00023015"/>
    </source>
</evidence>
<dbReference type="Proteomes" id="UP000322553">
    <property type="component" value="Chromosome"/>
</dbReference>
<protein>
    <recommendedName>
        <fullName evidence="2 9">Integration host factor subunit beta</fullName>
    </recommendedName>
</protein>
<keyword evidence="4 9" id="KW-0805">Transcription regulation</keyword>
<dbReference type="InterPro" id="IPR010992">
    <property type="entry name" value="IHF-like_DNA-bd_dom_sf"/>
</dbReference>
<keyword evidence="7 9" id="KW-0233">DNA recombination</keyword>
<evidence type="ECO:0000313" key="12">
    <source>
        <dbReference type="Proteomes" id="UP000322553"/>
    </source>
</evidence>
<dbReference type="KEGG" id="kuy:FY550_09735"/>
<evidence type="ECO:0000256" key="2">
    <source>
        <dbReference type="ARBA" id="ARBA00018700"/>
    </source>
</evidence>
<evidence type="ECO:0000256" key="6">
    <source>
        <dbReference type="ARBA" id="ARBA00023163"/>
    </source>
</evidence>
<feature type="region of interest" description="Disordered" evidence="10">
    <location>
        <begin position="59"/>
        <end position="98"/>
    </location>
</feature>
<dbReference type="GO" id="GO:0006310">
    <property type="term" value="P:DNA recombination"/>
    <property type="evidence" value="ECO:0007669"/>
    <property type="project" value="UniProtKB-KW"/>
</dbReference>
<gene>
    <name evidence="11" type="primary">ihfB</name>
    <name evidence="11" type="ORF">FY550_09735</name>
</gene>
<dbReference type="CDD" id="cd13836">
    <property type="entry name" value="IHF_B"/>
    <property type="match status" value="1"/>
</dbReference>
<dbReference type="NCBIfam" id="TIGR00988">
    <property type="entry name" value="hip"/>
    <property type="match status" value="1"/>
</dbReference>
<dbReference type="GO" id="GO:0030527">
    <property type="term" value="F:structural constituent of chromatin"/>
    <property type="evidence" value="ECO:0007669"/>
    <property type="project" value="InterPro"/>
</dbReference>
<dbReference type="InterPro" id="IPR020816">
    <property type="entry name" value="Histone-like_DNA-bd_CS"/>
</dbReference>